<reference evidence="9 10" key="1">
    <citation type="journal article" date="2010" name="Nat. Biotechnol.">
        <title>Genome sequence of the model mushroom Schizophyllum commune.</title>
        <authorList>
            <person name="Ohm R.A."/>
            <person name="de Jong J.F."/>
            <person name="Lugones L.G."/>
            <person name="Aerts A."/>
            <person name="Kothe E."/>
            <person name="Stajich J.E."/>
            <person name="de Vries R.P."/>
            <person name="Record E."/>
            <person name="Levasseur A."/>
            <person name="Baker S.E."/>
            <person name="Bartholomew K.A."/>
            <person name="Coutinho P.M."/>
            <person name="Erdmann S."/>
            <person name="Fowler T.J."/>
            <person name="Gathman A.C."/>
            <person name="Lombard V."/>
            <person name="Henrissat B."/>
            <person name="Knabe N."/>
            <person name="Kuees U."/>
            <person name="Lilly W.W."/>
            <person name="Lindquist E."/>
            <person name="Lucas S."/>
            <person name="Magnuson J.K."/>
            <person name="Piumi F."/>
            <person name="Raudaskoski M."/>
            <person name="Salamov A."/>
            <person name="Schmutz J."/>
            <person name="Schwarze F.W.M.R."/>
            <person name="vanKuyk P.A."/>
            <person name="Horton J.S."/>
            <person name="Grigoriev I.V."/>
            <person name="Woesten H.A.B."/>
        </authorList>
    </citation>
    <scope>NUCLEOTIDE SEQUENCE [LARGE SCALE GENOMIC DNA]</scope>
    <source>
        <strain evidence="10">H4-8 / FGSC 9210</strain>
    </source>
</reference>
<evidence type="ECO:0000313" key="9">
    <source>
        <dbReference type="EMBL" id="EFJ03693.1"/>
    </source>
</evidence>
<sequence>MKSEPQAKPHIDKLLATLGPANAPETRSQARKRKRSPSPAPIPTFQTTPLAALYTDGMDDDQVWSQLDLRSKQLCDMLDFVLEGELPDSELEGDEPDEEDGMEVDGDEELDGLEGFDEEDESFDGQEDEDADEDEDVEDSSSVASQTERIQDLRDASDGEEDEPDALSLLERMDKRPSRIPTRRKRGHSELDDGFFDLAAFNAETEEAESRQVSRGHLNEDDSDDDDNISVDLFAPVDDEQALEESDDEQTGNCSAEPYYKDFFEPPKKSPTKGKGKGASPKKAGGVRFHDEVRVKNIKKRGKGLPVNYDPVGDEDEDEDDEYDEEGDVPDDSEDDEEEEDEDDDDASDDDEDMEENESDAESSLDGLRGKETIDRLKDDLFADEEDQEEAADMTAHERRMAALREQIAELEQENVGEKDWVLMGEVDSRKRPQNSLLEEDLEFERLSKAIPVETEEVIKSLEERIKARILANDFDDVVRIRPVDDKPFLPSRFFELRDKKSEQGLAEIYEDEYLAAQSGVGTDDRDGKLKKEHDELDKMWEGICYKLDALSNAHFTPKQPKASISTISNMPTASLESALPTAVSTTSMLAPQEIHAPKPSDLRARTELTPAEKRALHNKERKAKRKMRDTLEKSVDKFARMKGAKGTRKQKEEALRSVVKSGKGVTVVGKKNKEILEQRGKKGKKV</sequence>
<comment type="subcellular location">
    <subcellularLocation>
        <location evidence="1 7">Nucleus</location>
        <location evidence="1 7">Nucleolus</location>
    </subcellularLocation>
</comment>
<accession>D8PPR9</accession>
<dbReference type="STRING" id="578458.D8PPR9"/>
<protein>
    <recommendedName>
        <fullName evidence="7">U3 small nucleolar ribonucleoprotein protein MPP10</fullName>
    </recommendedName>
</protein>
<feature type="compositionally biased region" description="Basic and acidic residues" evidence="8">
    <location>
        <begin position="1"/>
        <end position="13"/>
    </location>
</feature>
<dbReference type="AlphaFoldDB" id="D8PPR9"/>
<dbReference type="EMBL" id="GL377302">
    <property type="protein sequence ID" value="EFJ03693.1"/>
    <property type="molecule type" value="Genomic_DNA"/>
</dbReference>
<keyword evidence="10" id="KW-1185">Reference proteome</keyword>
<evidence type="ECO:0000256" key="4">
    <source>
        <dbReference type="ARBA" id="ARBA00023242"/>
    </source>
</evidence>
<keyword evidence="5 7" id="KW-0687">Ribonucleoprotein</keyword>
<evidence type="ECO:0000256" key="3">
    <source>
        <dbReference type="ARBA" id="ARBA00022552"/>
    </source>
</evidence>
<feature type="region of interest" description="Disordered" evidence="8">
    <location>
        <begin position="617"/>
        <end position="658"/>
    </location>
</feature>
<feature type="compositionally biased region" description="Acidic residues" evidence="8">
    <location>
        <begin position="85"/>
        <end position="139"/>
    </location>
</feature>
<dbReference type="PIRSF" id="PIRSF017300">
    <property type="entry name" value="snoRNP_Mpp10"/>
    <property type="match status" value="1"/>
</dbReference>
<feature type="compositionally biased region" description="Acidic residues" evidence="8">
    <location>
        <begin position="312"/>
        <end position="363"/>
    </location>
</feature>
<organism evidence="10">
    <name type="scientific">Schizophyllum commune (strain H4-8 / FGSC 9210)</name>
    <name type="common">Split gill fungus</name>
    <dbReference type="NCBI Taxonomy" id="578458"/>
    <lineage>
        <taxon>Eukaryota</taxon>
        <taxon>Fungi</taxon>
        <taxon>Dikarya</taxon>
        <taxon>Basidiomycota</taxon>
        <taxon>Agaricomycotina</taxon>
        <taxon>Agaricomycetes</taxon>
        <taxon>Agaricomycetidae</taxon>
        <taxon>Agaricales</taxon>
        <taxon>Schizophyllaceae</taxon>
        <taxon>Schizophyllum</taxon>
    </lineage>
</organism>
<evidence type="ECO:0000313" key="10">
    <source>
        <dbReference type="Proteomes" id="UP000007431"/>
    </source>
</evidence>
<feature type="compositionally biased region" description="Basic and acidic residues" evidence="8">
    <location>
        <begin position="208"/>
        <end position="220"/>
    </location>
</feature>
<dbReference type="GO" id="GO:0032040">
    <property type="term" value="C:small-subunit processome"/>
    <property type="evidence" value="ECO:0007669"/>
    <property type="project" value="TreeGrafter"/>
</dbReference>
<feature type="region of interest" description="Disordered" evidence="8">
    <location>
        <begin position="85"/>
        <end position="372"/>
    </location>
</feature>
<feature type="compositionally biased region" description="Basic and acidic residues" evidence="8">
    <location>
        <begin position="629"/>
        <end position="640"/>
    </location>
</feature>
<dbReference type="eggNOG" id="KOG2600">
    <property type="taxonomic scope" value="Eukaryota"/>
</dbReference>
<feature type="compositionally biased region" description="Basic and acidic residues" evidence="8">
    <location>
        <begin position="259"/>
        <end position="268"/>
    </location>
</feature>
<dbReference type="InterPro" id="IPR012173">
    <property type="entry name" value="Mpp10"/>
</dbReference>
<dbReference type="OMA" id="HFAEDFG"/>
<keyword evidence="3 7" id="KW-0698">rRNA processing</keyword>
<keyword evidence="2 7" id="KW-0690">Ribosome biogenesis</keyword>
<dbReference type="GO" id="GO:0006364">
    <property type="term" value="P:rRNA processing"/>
    <property type="evidence" value="ECO:0007669"/>
    <property type="project" value="UniProtKB-KW"/>
</dbReference>
<proteinExistence type="inferred from homology"/>
<feature type="region of interest" description="Disordered" evidence="8">
    <location>
        <begin position="1"/>
        <end position="48"/>
    </location>
</feature>
<name>D8PPR9_SCHCM</name>
<dbReference type="Pfam" id="PF04006">
    <property type="entry name" value="Mpp10"/>
    <property type="match status" value="1"/>
</dbReference>
<evidence type="ECO:0000256" key="8">
    <source>
        <dbReference type="SAM" id="MobiDB-lite"/>
    </source>
</evidence>
<evidence type="ECO:0000256" key="5">
    <source>
        <dbReference type="ARBA" id="ARBA00023274"/>
    </source>
</evidence>
<dbReference type="GO" id="GO:0005732">
    <property type="term" value="C:sno(s)RNA-containing ribonucleoprotein complex"/>
    <property type="evidence" value="ECO:0007669"/>
    <property type="project" value="UniProtKB-UniRule"/>
</dbReference>
<comment type="function">
    <text evidence="7">Involved in nucleolar processing of pre-18S ribosomal RNA.</text>
</comment>
<dbReference type="Proteomes" id="UP000007431">
    <property type="component" value="Unassembled WGS sequence"/>
</dbReference>
<evidence type="ECO:0000256" key="2">
    <source>
        <dbReference type="ARBA" id="ARBA00022517"/>
    </source>
</evidence>
<dbReference type="HOGENOM" id="CLU_011271_2_0_1"/>
<feature type="compositionally biased region" description="Acidic residues" evidence="8">
    <location>
        <begin position="237"/>
        <end position="250"/>
    </location>
</feature>
<gene>
    <name evidence="9" type="ORF">SCHCODRAFT_73091</name>
</gene>
<dbReference type="InParanoid" id="D8PPR9"/>
<comment type="similarity">
    <text evidence="6 7">Belongs to the MPP10 family.</text>
</comment>
<dbReference type="PANTHER" id="PTHR17039">
    <property type="entry name" value="U3 SMALL NUCLEOLAR RIBONUCLEOPROTEIN PROTEIN MPP10"/>
    <property type="match status" value="1"/>
</dbReference>
<keyword evidence="4 7" id="KW-0539">Nucleus</keyword>
<evidence type="ECO:0000256" key="6">
    <source>
        <dbReference type="ARBA" id="ARBA00029455"/>
    </source>
</evidence>
<evidence type="ECO:0000256" key="1">
    <source>
        <dbReference type="ARBA" id="ARBA00004604"/>
    </source>
</evidence>
<dbReference type="VEuPathDB" id="FungiDB:SCHCODRAFT_02611775"/>
<dbReference type="FunCoup" id="D8PPR9">
    <property type="interactions" value="501"/>
</dbReference>
<dbReference type="GO" id="GO:0034457">
    <property type="term" value="C:Mpp10 complex"/>
    <property type="evidence" value="ECO:0007669"/>
    <property type="project" value="UniProtKB-UniRule"/>
</dbReference>
<dbReference type="PANTHER" id="PTHR17039:SF0">
    <property type="entry name" value="U3 SMALL NUCLEOLAR RIBONUCLEOPROTEIN PROTEIN MPP10"/>
    <property type="match status" value="1"/>
</dbReference>
<evidence type="ECO:0000256" key="7">
    <source>
        <dbReference type="PIRNR" id="PIRNR017300"/>
    </source>
</evidence>